<dbReference type="OrthoDB" id="124582at2759"/>
<feature type="region of interest" description="Disordered" evidence="1">
    <location>
        <begin position="1056"/>
        <end position="1122"/>
    </location>
</feature>
<protein>
    <recommendedName>
        <fullName evidence="4">Prolyl 4-hydroxylase alpha subunit Fe(2+) 2OG dioxygenase domain-containing protein</fullName>
    </recommendedName>
</protein>
<feature type="compositionally biased region" description="Basic and acidic residues" evidence="1">
    <location>
        <begin position="1"/>
        <end position="15"/>
    </location>
</feature>
<keyword evidence="3" id="KW-1185">Reference proteome</keyword>
<proteinExistence type="predicted"/>
<name>A0A409XY54_PSICY</name>
<dbReference type="Proteomes" id="UP000283269">
    <property type="component" value="Unassembled WGS sequence"/>
</dbReference>
<evidence type="ECO:0000313" key="2">
    <source>
        <dbReference type="EMBL" id="PPQ95704.1"/>
    </source>
</evidence>
<sequence>MEDKLPNSDVAKDALADEDSQMVEENSIRNCLETERERLPATTVLPTLALTPQMADSFNLDAGSFQTSVPMTAPPLLDRRTTYEAQRGLSDSSSVVYATTAQIIGQSTEENEDEGEDDDDNDDDDMPSELSEGEDLQEDLMEALDDHNFSFKGSFYHAAILNYALNPCLCISGLGLVGLPLSERDAKAIISCSTLAPFGHGERTVIDKDVRDTWEIEPSRISFMNAEWENYVNKTLCVELCKSLGISAGNNPPRMQWYKLLLYETGSHTQKADGMFATAIILLPSAYTGGQVVVSHASSTETIDFANNSLLSTALLAWYTDVKHEVKPVTSGYRLALSYNLIHTAPTGIPPPCLPDMRDSAAHLRRVLTKWKYDKYTESTEHNLIAYLLKHEYSTANLNDGLKALKGVDLHRVSYIRPVVKEMGFRVGLASLEHNVSGSAEDDGYSYHRRGRYYDDYAERNETPGMAEVSETSTSISGLVDLDGRSLLSIGKLDIDSDCLIPKDPFEDASPDDTEYEGYMGNGAGQLDYWYRRTVLVLMHEDKVDDVCYSAEGASYAFRKLKESSTIPPTADNRRWANRILHKCTSLNSDQIGTLLDYALKWKDLEMWKSIVKRPFCSLASVDRNLFVNAWHIFAFEGVRSSYEELLARSTSFSERMNFILLLQAEASASEKNAVDTWCKIEFDKILASFTSANVEDVPTILIVIRTVGLTSFETLLMPNFQKQTGNYVFWIALLKALTENQQIIVEQQTKRLAAVPDPGASAAEPASISARLDNIIKECLKAAASQWNAGTTTYAYNYPYRQSAISNTTTVERIVEVVKHALAISDLDICRFLFVEIIKSPATNAHASSKFKEVYEPLVPRLRSLLSEKTQDICKSPFVDFMQIVIGLYLRDILGKKSQVSNAGLRKIGCGCADCGPLDKFILDPTTTSTVFRLVQSRRTHLEYRLGNARDICSYETIRSGSPHGLQVSKLPAVIAASTWANRQKTAKAFLASIGSETVLSNIMGTRYGDVKNAIDGVQHFGAVSATSSMSSVPAGQNRGPTAAGVTTSTATSAVGAASSYPRPPAGNPSQSALSSTSVAGSLSTSAAPPPRLAGKKRKSIPTKPLIQLGPVIDLTGDNSS</sequence>
<organism evidence="2 3">
    <name type="scientific">Psilocybe cyanescens</name>
    <dbReference type="NCBI Taxonomy" id="93625"/>
    <lineage>
        <taxon>Eukaryota</taxon>
        <taxon>Fungi</taxon>
        <taxon>Dikarya</taxon>
        <taxon>Basidiomycota</taxon>
        <taxon>Agaricomycotina</taxon>
        <taxon>Agaricomycetes</taxon>
        <taxon>Agaricomycetidae</taxon>
        <taxon>Agaricales</taxon>
        <taxon>Agaricineae</taxon>
        <taxon>Strophariaceae</taxon>
        <taxon>Psilocybe</taxon>
    </lineage>
</organism>
<evidence type="ECO:0000256" key="1">
    <source>
        <dbReference type="SAM" id="MobiDB-lite"/>
    </source>
</evidence>
<feature type="compositionally biased region" description="Low complexity" evidence="1">
    <location>
        <begin position="1071"/>
        <end position="1088"/>
    </location>
</feature>
<dbReference type="AlphaFoldDB" id="A0A409XY54"/>
<dbReference type="PANTHER" id="PTHR33099:SF7">
    <property type="entry name" value="MYND-TYPE DOMAIN-CONTAINING PROTEIN"/>
    <property type="match status" value="1"/>
</dbReference>
<feature type="region of interest" description="Disordered" evidence="1">
    <location>
        <begin position="1"/>
        <end position="26"/>
    </location>
</feature>
<accession>A0A409XY54</accession>
<feature type="region of interest" description="Disordered" evidence="1">
    <location>
        <begin position="1030"/>
        <end position="1049"/>
    </location>
</feature>
<dbReference type="Gene3D" id="2.60.120.620">
    <property type="entry name" value="q2cbj1_9rhob like domain"/>
    <property type="match status" value="1"/>
</dbReference>
<gene>
    <name evidence="2" type="ORF">CVT25_000783</name>
</gene>
<comment type="caution">
    <text evidence="2">The sequence shown here is derived from an EMBL/GenBank/DDBJ whole genome shotgun (WGS) entry which is preliminary data.</text>
</comment>
<reference evidence="2 3" key="1">
    <citation type="journal article" date="2018" name="Evol. Lett.">
        <title>Horizontal gene cluster transfer increased hallucinogenic mushroom diversity.</title>
        <authorList>
            <person name="Reynolds H.T."/>
            <person name="Vijayakumar V."/>
            <person name="Gluck-Thaler E."/>
            <person name="Korotkin H.B."/>
            <person name="Matheny P.B."/>
            <person name="Slot J.C."/>
        </authorList>
    </citation>
    <scope>NUCLEOTIDE SEQUENCE [LARGE SCALE GENOMIC DNA]</scope>
    <source>
        <strain evidence="2 3">2631</strain>
    </source>
</reference>
<feature type="compositionally biased region" description="Acidic residues" evidence="1">
    <location>
        <begin position="109"/>
        <end position="134"/>
    </location>
</feature>
<feature type="region of interest" description="Disordered" evidence="1">
    <location>
        <begin position="103"/>
        <end position="134"/>
    </location>
</feature>
<evidence type="ECO:0000313" key="3">
    <source>
        <dbReference type="Proteomes" id="UP000283269"/>
    </source>
</evidence>
<evidence type="ECO:0008006" key="4">
    <source>
        <dbReference type="Google" id="ProtNLM"/>
    </source>
</evidence>
<dbReference type="InParanoid" id="A0A409XY54"/>
<dbReference type="PANTHER" id="PTHR33099">
    <property type="entry name" value="FE2OG DIOXYGENASE DOMAIN-CONTAINING PROTEIN"/>
    <property type="match status" value="1"/>
</dbReference>
<dbReference type="EMBL" id="NHYD01000027">
    <property type="protein sequence ID" value="PPQ95704.1"/>
    <property type="molecule type" value="Genomic_DNA"/>
</dbReference>